<accession>A0A5C3F2R0</accession>
<organism evidence="2 3">
    <name type="scientific">Pseudozyma flocculosa</name>
    <dbReference type="NCBI Taxonomy" id="84751"/>
    <lineage>
        <taxon>Eukaryota</taxon>
        <taxon>Fungi</taxon>
        <taxon>Dikarya</taxon>
        <taxon>Basidiomycota</taxon>
        <taxon>Ustilaginomycotina</taxon>
        <taxon>Ustilaginomycetes</taxon>
        <taxon>Ustilaginales</taxon>
        <taxon>Ustilaginaceae</taxon>
        <taxon>Pseudozyma</taxon>
    </lineage>
</organism>
<name>A0A5C3F2R0_9BASI</name>
<keyword evidence="3" id="KW-1185">Reference proteome</keyword>
<evidence type="ECO:0000313" key="2">
    <source>
        <dbReference type="EMBL" id="SPO38784.1"/>
    </source>
</evidence>
<feature type="chain" id="PRO_5023117871" evidence="1">
    <location>
        <begin position="20"/>
        <end position="161"/>
    </location>
</feature>
<evidence type="ECO:0000256" key="1">
    <source>
        <dbReference type="SAM" id="SignalP"/>
    </source>
</evidence>
<dbReference type="EMBL" id="OOIP01000011">
    <property type="protein sequence ID" value="SPO38784.1"/>
    <property type="molecule type" value="Genomic_DNA"/>
</dbReference>
<gene>
    <name evidence="2" type="ORF">PSFLO_04263</name>
</gene>
<dbReference type="AlphaFoldDB" id="A0A5C3F2R0"/>
<sequence length="161" mass="17420">MYKSLFFLSLALPLLVAGAAVKPAAPVSYTIDKSYKCKGLGDVDLAHKDVKGPALLCFRPKKAGKPVQWSVEANGKTLAESNGCVAVDIDNHYRQAGPDESKWTDAQIFGFINDGKKGFKGGIDFKVAGNNKTCKLGEFKKPKKGAWVDTDNKVHKGHPKN</sequence>
<evidence type="ECO:0000313" key="3">
    <source>
        <dbReference type="Proteomes" id="UP000323386"/>
    </source>
</evidence>
<dbReference type="Proteomes" id="UP000323386">
    <property type="component" value="Unassembled WGS sequence"/>
</dbReference>
<reference evidence="2 3" key="1">
    <citation type="submission" date="2018-03" db="EMBL/GenBank/DDBJ databases">
        <authorList>
            <person name="Guldener U."/>
        </authorList>
    </citation>
    <scope>NUCLEOTIDE SEQUENCE [LARGE SCALE GENOMIC DNA]</scope>
    <source>
        <strain evidence="2 3">DAOM196992</strain>
    </source>
</reference>
<keyword evidence="1" id="KW-0732">Signal</keyword>
<feature type="signal peptide" evidence="1">
    <location>
        <begin position="1"/>
        <end position="19"/>
    </location>
</feature>
<protein>
    <submittedName>
        <fullName evidence="2">Uncharacterized protein</fullName>
    </submittedName>
</protein>
<proteinExistence type="predicted"/>